<dbReference type="InterPro" id="IPR036135">
    <property type="entry name" value="MoeA_linker/N_sf"/>
</dbReference>
<keyword evidence="9" id="KW-1185">Reference proteome</keyword>
<dbReference type="Gene3D" id="2.170.190.11">
    <property type="entry name" value="Molybdopterin biosynthesis moea protein, domain 3"/>
    <property type="match status" value="1"/>
</dbReference>
<dbReference type="InterPro" id="IPR038987">
    <property type="entry name" value="MoeA-like"/>
</dbReference>
<comment type="similarity">
    <text evidence="6">Belongs to the MoeA family.</text>
</comment>
<protein>
    <recommendedName>
        <fullName evidence="4">molybdopterin adenylyltransferase</fullName>
        <ecNumber evidence="4">2.7.7.75</ecNumber>
    </recommendedName>
</protein>
<dbReference type="AlphaFoldDB" id="A0A8H4R780"/>
<dbReference type="InterPro" id="IPR036688">
    <property type="entry name" value="MoeA_C_domain_IV_sf"/>
</dbReference>
<dbReference type="PANTHER" id="PTHR10192">
    <property type="entry name" value="MOLYBDOPTERIN BIOSYNTHESIS PROTEIN"/>
    <property type="match status" value="1"/>
</dbReference>
<evidence type="ECO:0000256" key="3">
    <source>
        <dbReference type="ARBA" id="ARBA00008339"/>
    </source>
</evidence>
<dbReference type="SUPFAM" id="SSF63882">
    <property type="entry name" value="MoeA N-terminal region -like"/>
    <property type="match status" value="1"/>
</dbReference>
<dbReference type="InterPro" id="IPR005111">
    <property type="entry name" value="MoeA_C_domain_IV"/>
</dbReference>
<dbReference type="SMART" id="SM00852">
    <property type="entry name" value="MoCF_biosynth"/>
    <property type="match status" value="1"/>
</dbReference>
<keyword evidence="6" id="KW-0500">Molybdenum</keyword>
<dbReference type="SUPFAM" id="SSF53218">
    <property type="entry name" value="Molybdenum cofactor biosynthesis proteins"/>
    <property type="match status" value="1"/>
</dbReference>
<dbReference type="Pfam" id="PF03453">
    <property type="entry name" value="MoeA_N"/>
    <property type="match status" value="1"/>
</dbReference>
<keyword evidence="6" id="KW-0460">Magnesium</keyword>
<evidence type="ECO:0000256" key="5">
    <source>
        <dbReference type="ARBA" id="ARBA00023150"/>
    </source>
</evidence>
<name>A0A8H4R780_9HELO</name>
<dbReference type="Gene3D" id="2.40.340.10">
    <property type="entry name" value="MoeA, C-terminal, domain IV"/>
    <property type="match status" value="1"/>
</dbReference>
<dbReference type="GO" id="GO:0061599">
    <property type="term" value="F:molybdopterin molybdotransferase activity"/>
    <property type="evidence" value="ECO:0007669"/>
    <property type="project" value="UniProtKB-UniRule"/>
</dbReference>
<dbReference type="SUPFAM" id="SSF63867">
    <property type="entry name" value="MoeA C-terminal domain-like"/>
    <property type="match status" value="1"/>
</dbReference>
<dbReference type="GO" id="GO:0006777">
    <property type="term" value="P:Mo-molybdopterin cofactor biosynthetic process"/>
    <property type="evidence" value="ECO:0007669"/>
    <property type="project" value="UniProtKB-UniRule"/>
</dbReference>
<dbReference type="InterPro" id="IPR001453">
    <property type="entry name" value="MoaB/Mog_dom"/>
</dbReference>
<dbReference type="Gene3D" id="3.40.980.10">
    <property type="entry name" value="MoaB/Mog-like domain"/>
    <property type="match status" value="1"/>
</dbReference>
<sequence>MATTSIPYTSAIEKLQTIAKQRIQGGETVSVSEVVGRICRENCYSPISTPEFDTAAVDGFAVNASSTKEASIFKPLVLCVRGLVEGGGEEEFAEEGGIDSMPSCVEIVTGERFPEFEEGGGMNYDACIRIEDTIDVEGPDPKGGYIQILKPAHQNRNRRRVKVAVVGIGGEGEERVGDGNALYIEAVLEGLCVEVTNLGIVKDDLKEFEGLLLKATTEVAYDVIIATGAVSTTKFDIVKEGIENLGAEICFEKVAIRPGHPVLFATLPSQLRRIPTEGRTVTPPSSPSQDTADSKVPGPAFFNLPGNPLASAICLRFLIIPYLRALHSLDPIPTSIPVMFRSPRNRVSVSKFSNFANMSYWKPNDLTVFWHGRCNAYKEFNISTDQGSNKIRPLLQADCWVEVPAGKDGVKDGDMVETHQMYLQSLGL</sequence>
<comment type="function">
    <text evidence="6">Catalyzes two steps in the biosynthesis of the molybdenum cofactor. In the first step, molybdopterin is adenylated. Subsequently, molybdate is inserted into adenylated molybdopterin and AMP is released.</text>
</comment>
<dbReference type="Gene3D" id="3.90.105.10">
    <property type="entry name" value="Molybdopterin biosynthesis moea protein, domain 2"/>
    <property type="match status" value="1"/>
</dbReference>
<dbReference type="EC" id="2.7.7.75" evidence="4"/>
<dbReference type="PANTHER" id="PTHR10192:SF30">
    <property type="entry name" value="MOLYBDOPTERIN ADENYLYLTRANSFERASE"/>
    <property type="match status" value="1"/>
</dbReference>
<evidence type="ECO:0000256" key="6">
    <source>
        <dbReference type="RuleBase" id="RU365090"/>
    </source>
</evidence>
<dbReference type="InterPro" id="IPR005110">
    <property type="entry name" value="MoeA_linker/N"/>
</dbReference>
<evidence type="ECO:0000259" key="7">
    <source>
        <dbReference type="SMART" id="SM00852"/>
    </source>
</evidence>
<comment type="caution">
    <text evidence="8">The sequence shown here is derived from an EMBL/GenBank/DDBJ whole genome shotgun (WGS) entry which is preliminary data.</text>
</comment>
<comment type="pathway">
    <text evidence="1 6">Cofactor biosynthesis; molybdopterin biosynthesis.</text>
</comment>
<dbReference type="OrthoDB" id="6777263at2759"/>
<dbReference type="Pfam" id="PF03454">
    <property type="entry name" value="MoeA_C"/>
    <property type="match status" value="1"/>
</dbReference>
<evidence type="ECO:0000256" key="1">
    <source>
        <dbReference type="ARBA" id="ARBA00005046"/>
    </source>
</evidence>
<comment type="catalytic activity">
    <reaction evidence="6">
        <text>molybdopterin + ATP + H(+) = adenylyl-molybdopterin + diphosphate</text>
        <dbReference type="Rhea" id="RHEA:31331"/>
        <dbReference type="ChEBI" id="CHEBI:15378"/>
        <dbReference type="ChEBI" id="CHEBI:30616"/>
        <dbReference type="ChEBI" id="CHEBI:33019"/>
        <dbReference type="ChEBI" id="CHEBI:58698"/>
        <dbReference type="ChEBI" id="CHEBI:62727"/>
    </reaction>
</comment>
<keyword evidence="6" id="KW-0808">Transferase</keyword>
<reference evidence="8 9" key="1">
    <citation type="submission" date="2020-03" db="EMBL/GenBank/DDBJ databases">
        <title>Draft Genome Sequence of Cudoniella acicularis.</title>
        <authorList>
            <person name="Buettner E."/>
            <person name="Kellner H."/>
        </authorList>
    </citation>
    <scope>NUCLEOTIDE SEQUENCE [LARGE SCALE GENOMIC DNA]</scope>
    <source>
        <strain evidence="8 9">DSM 108380</strain>
    </source>
</reference>
<comment type="similarity">
    <text evidence="3">In the C-terminal section; belongs to the MoeA family.</text>
</comment>
<dbReference type="InterPro" id="IPR036425">
    <property type="entry name" value="MoaB/Mog-like_dom_sf"/>
</dbReference>
<dbReference type="GO" id="GO:0046872">
    <property type="term" value="F:metal ion binding"/>
    <property type="evidence" value="ECO:0007669"/>
    <property type="project" value="UniProtKB-UniRule"/>
</dbReference>
<gene>
    <name evidence="8" type="ORF">G7Y89_g13971</name>
</gene>
<accession>A0A8H4R780</accession>
<organism evidence="8 9">
    <name type="scientific">Cudoniella acicularis</name>
    <dbReference type="NCBI Taxonomy" id="354080"/>
    <lineage>
        <taxon>Eukaryota</taxon>
        <taxon>Fungi</taxon>
        <taxon>Dikarya</taxon>
        <taxon>Ascomycota</taxon>
        <taxon>Pezizomycotina</taxon>
        <taxon>Leotiomycetes</taxon>
        <taxon>Helotiales</taxon>
        <taxon>Tricladiaceae</taxon>
        <taxon>Cudoniella</taxon>
    </lineage>
</organism>
<dbReference type="UniPathway" id="UPA00344"/>
<comment type="cofactor">
    <cofactor evidence="6">
        <name>Mg(2+)</name>
        <dbReference type="ChEBI" id="CHEBI:18420"/>
    </cofactor>
</comment>
<dbReference type="EMBL" id="JAAMPI010001738">
    <property type="protein sequence ID" value="KAF4624203.1"/>
    <property type="molecule type" value="Genomic_DNA"/>
</dbReference>
<dbReference type="GO" id="GO:0061598">
    <property type="term" value="F:molybdopterin adenylyltransferase activity"/>
    <property type="evidence" value="ECO:0007669"/>
    <property type="project" value="UniProtKB-UniRule"/>
</dbReference>
<evidence type="ECO:0000256" key="4">
    <source>
        <dbReference type="ARBA" id="ARBA00012509"/>
    </source>
</evidence>
<evidence type="ECO:0000313" key="8">
    <source>
        <dbReference type="EMBL" id="KAF4624203.1"/>
    </source>
</evidence>
<proteinExistence type="inferred from homology"/>
<dbReference type="Proteomes" id="UP000566819">
    <property type="component" value="Unassembled WGS sequence"/>
</dbReference>
<dbReference type="GO" id="GO:0005829">
    <property type="term" value="C:cytosol"/>
    <property type="evidence" value="ECO:0007669"/>
    <property type="project" value="TreeGrafter"/>
</dbReference>
<keyword evidence="6" id="KW-0479">Metal-binding</keyword>
<comment type="similarity">
    <text evidence="2">In the N-terminal section; belongs to the MoaB/Mog family.</text>
</comment>
<feature type="domain" description="MoaB/Mog" evidence="7">
    <location>
        <begin position="164"/>
        <end position="325"/>
    </location>
</feature>
<dbReference type="Pfam" id="PF00994">
    <property type="entry name" value="MoCF_biosynth"/>
    <property type="match status" value="1"/>
</dbReference>
<dbReference type="GO" id="GO:0005524">
    <property type="term" value="F:ATP binding"/>
    <property type="evidence" value="ECO:0007669"/>
    <property type="project" value="UniProtKB-UniRule"/>
</dbReference>
<evidence type="ECO:0000256" key="2">
    <source>
        <dbReference type="ARBA" id="ARBA00007589"/>
    </source>
</evidence>
<keyword evidence="5 6" id="KW-0501">Molybdenum cofactor biosynthesis</keyword>
<comment type="catalytic activity">
    <reaction evidence="6">
        <text>adenylyl-molybdopterin + molybdate = Mo-molybdopterin + AMP + H(+)</text>
        <dbReference type="Rhea" id="RHEA:35047"/>
        <dbReference type="ChEBI" id="CHEBI:15378"/>
        <dbReference type="ChEBI" id="CHEBI:36264"/>
        <dbReference type="ChEBI" id="CHEBI:62727"/>
        <dbReference type="ChEBI" id="CHEBI:71302"/>
        <dbReference type="ChEBI" id="CHEBI:456215"/>
    </reaction>
</comment>
<evidence type="ECO:0000313" key="9">
    <source>
        <dbReference type="Proteomes" id="UP000566819"/>
    </source>
</evidence>